<evidence type="ECO:0000313" key="2">
    <source>
        <dbReference type="Proteomes" id="UP000284689"/>
    </source>
</evidence>
<comment type="caution">
    <text evidence="1">The sequence shown here is derived from an EMBL/GenBank/DDBJ whole genome shotgun (WGS) entry which is preliminary data.</text>
</comment>
<evidence type="ECO:0000313" key="1">
    <source>
        <dbReference type="EMBL" id="RHD51032.1"/>
    </source>
</evidence>
<dbReference type="InterPro" id="IPR027417">
    <property type="entry name" value="P-loop_NTPase"/>
</dbReference>
<dbReference type="GO" id="GO:0006508">
    <property type="term" value="P:proteolysis"/>
    <property type="evidence" value="ECO:0007669"/>
    <property type="project" value="UniProtKB-KW"/>
</dbReference>
<gene>
    <name evidence="1" type="ORF">DW794_05390</name>
</gene>
<name>A0A414FNF0_9BACE</name>
<dbReference type="RefSeq" id="WP_122264288.1">
    <property type="nucleotide sequence ID" value="NZ_QSJD01000006.1"/>
</dbReference>
<organism evidence="1 2">
    <name type="scientific">Bacteroides caccae</name>
    <dbReference type="NCBI Taxonomy" id="47678"/>
    <lineage>
        <taxon>Bacteria</taxon>
        <taxon>Pseudomonadati</taxon>
        <taxon>Bacteroidota</taxon>
        <taxon>Bacteroidia</taxon>
        <taxon>Bacteroidales</taxon>
        <taxon>Bacteroidaceae</taxon>
        <taxon>Bacteroides</taxon>
    </lineage>
</organism>
<dbReference type="Pfam" id="PF13365">
    <property type="entry name" value="Trypsin_2"/>
    <property type="match status" value="1"/>
</dbReference>
<dbReference type="Gene3D" id="2.40.10.10">
    <property type="entry name" value="Trypsin-like serine proteases"/>
    <property type="match status" value="2"/>
</dbReference>
<reference evidence="1 2" key="1">
    <citation type="submission" date="2018-08" db="EMBL/GenBank/DDBJ databases">
        <title>A genome reference for cultivated species of the human gut microbiota.</title>
        <authorList>
            <person name="Zou Y."/>
            <person name="Xue W."/>
            <person name="Luo G."/>
        </authorList>
    </citation>
    <scope>NUCLEOTIDE SEQUENCE [LARGE SCALE GENOMIC DNA]</scope>
    <source>
        <strain evidence="1 2">AM31-16AC</strain>
    </source>
</reference>
<dbReference type="InterPro" id="IPR009003">
    <property type="entry name" value="Peptidase_S1_PA"/>
</dbReference>
<dbReference type="SUPFAM" id="SSF52540">
    <property type="entry name" value="P-loop containing nucleoside triphosphate hydrolases"/>
    <property type="match status" value="1"/>
</dbReference>
<dbReference type="InterPro" id="IPR043504">
    <property type="entry name" value="Peptidase_S1_PA_chymotrypsin"/>
</dbReference>
<dbReference type="Proteomes" id="UP000284689">
    <property type="component" value="Unassembled WGS sequence"/>
</dbReference>
<sequence length="1404" mass="164571">MNLNLNIDNYGGKSVVPVKCREVQGTAFYIGNGYLLTAYHVVSDAEYDRSSIIVTIDGKDVLCELMKIGDIMDVALLRCLEPIDENLIEKIPLLNTEFKKGLDLEIIGYPQEIGNGIDYFGVSVRNVRNLSNHTLGFDIVVQRTDAFGFYSYSGFSGSPVLNEFGYAIGVVTDQLHRSLGYTSINSIVQALPKEVNVENNADEFDSRPYGIGTCIKATEESLKKMSSRYREDLHSEDLELEKNIRLFCGLDIKEEQEELRIKYCNWYDTLPENYKEFCKAHSAFIHYLSTGERNKDFYMDLERIGSCRDPRYHEDYFIRGYYHNVLQDLMDELQDVQDKEMLSKRRLLYITGDAGYGKTHHLCHITNKLCKEVNIYLFFGTEFSTMEDPLRTIATIRRWEDVDYMKVLNNEVAKKGKYAIFIIDALNEGEGTFYWKEKLPQIVETFRTYQNIKLIVSVRTMESDDELHTILNASDWEKLDLGGFSNTKAALQKYFKVYGIYEDPEIYSNCKEFTNPLLLKIFCESFYLLPIDKRKEIDILLLYNLYFRKCNKNVSRWTDEDPQRDVTTTLMYSIGRRSLEKYHCCDIPRRIAIRIANKICRNRLWSNNLYHSAVKENLLMEYGTIDGYQFTTFQYDNMGDYVRATNLFVQDKTDEERFEHIKRLLGYCAQGTMTQKEKVKTLNTVTAFLSVWNPDEKLWNKPDFKGGLMRACLIRSLSTRNLASDKNTLHPKFVQNILKEDENLLNVIRVFEQFNLYKTLLMPYLHDRLMTMSMLERDEKWTIGVNGLLDSYRLSYTINSVSLKTAEDIKIYVWLLCWMFTSSHPNLRIRMIRVVRSLMSKQPLLCKDIIDVFYLVNDPYVLSGVYAAIYGVLLTNRDGQLTHNVAERIYKYHYENQVKIPSDIDGRIWTLKILEYNNHINPEDDFWNNSQPPYKPAEDLITYPTTETFGDDYFGPEGGAYCLRHSLFAWDFNRYIIGTNSNNESKTFIFNDRKILLDDITKAVAYRIKHVYGYSEILSEYDKSVEWGDRHYHLKERIGKKYQWIALGEVKAYLCDICKMTKNRFTEELAEIPYPWYADRSFYFDPTLKVVENQIVLDNEMFDYLPSENLFGITDGREWLDSREVLPSLNIILRDRNQCEWVVIVGYQKYTQEKDGEKRESFIYYAPCLVKDTDDCANKFESWAKEQDFYGRWMPESTGNYEFIWNEYPWADTFKQIKNDEVEIWGHKAPCNIKLPYSAQLQEDRVAIDDEDDIKSTVYMPLSEFYEMFGLYNAERGVVRNNDGYIIALNRNIPGDAFDGLVIRRDYLNKFLAEEGYSLFFCNLGEKQLWSDTNLIDMQRLSSCCKYMHVGEVEVIQPMKDERDFHPSSSKEENKIFSGINIEDWLSLENDDSAKYLIEKLKNN</sequence>
<protein>
    <submittedName>
        <fullName evidence="1">Serine protease</fullName>
    </submittedName>
</protein>
<dbReference type="EMBL" id="QSJD01000006">
    <property type="protein sequence ID" value="RHD51032.1"/>
    <property type="molecule type" value="Genomic_DNA"/>
</dbReference>
<keyword evidence="1" id="KW-0645">Protease</keyword>
<accession>A0A414FNF0</accession>
<keyword evidence="1" id="KW-0378">Hydrolase</keyword>
<dbReference type="SUPFAM" id="SSF50494">
    <property type="entry name" value="Trypsin-like serine proteases"/>
    <property type="match status" value="1"/>
</dbReference>
<dbReference type="GO" id="GO:0008233">
    <property type="term" value="F:peptidase activity"/>
    <property type="evidence" value="ECO:0007669"/>
    <property type="project" value="UniProtKB-KW"/>
</dbReference>
<proteinExistence type="predicted"/>
<dbReference type="Gene3D" id="3.40.50.300">
    <property type="entry name" value="P-loop containing nucleotide triphosphate hydrolases"/>
    <property type="match status" value="1"/>
</dbReference>